<feature type="domain" description="ABC transporter" evidence="5">
    <location>
        <begin position="30"/>
        <end position="252"/>
    </location>
</feature>
<dbReference type="PANTHER" id="PTHR46743">
    <property type="entry name" value="TEICHOIC ACIDS EXPORT ATP-BINDING PROTEIN TAGH"/>
    <property type="match status" value="1"/>
</dbReference>
<dbReference type="RefSeq" id="WP_090205357.1">
    <property type="nucleotide sequence ID" value="NZ_FOFO01000009.1"/>
</dbReference>
<protein>
    <submittedName>
        <fullName evidence="6">Lipopolysaccharide transport system ATP-binding protein</fullName>
    </submittedName>
</protein>
<dbReference type="GO" id="GO:0016887">
    <property type="term" value="F:ATP hydrolysis activity"/>
    <property type="evidence" value="ECO:0007669"/>
    <property type="project" value="InterPro"/>
</dbReference>
<dbReference type="Pfam" id="PF00005">
    <property type="entry name" value="ABC_tran"/>
    <property type="match status" value="1"/>
</dbReference>
<dbReference type="OrthoDB" id="9778870at2"/>
<keyword evidence="2" id="KW-0813">Transport</keyword>
<dbReference type="CDD" id="cd03220">
    <property type="entry name" value="ABC_KpsT_Wzt"/>
    <property type="match status" value="1"/>
</dbReference>
<gene>
    <name evidence="6" type="ORF">SAMN05421693_10950</name>
</gene>
<evidence type="ECO:0000256" key="1">
    <source>
        <dbReference type="ARBA" id="ARBA00005417"/>
    </source>
</evidence>
<dbReference type="Proteomes" id="UP000199496">
    <property type="component" value="Unassembled WGS sequence"/>
</dbReference>
<reference evidence="6 7" key="1">
    <citation type="submission" date="2016-10" db="EMBL/GenBank/DDBJ databases">
        <authorList>
            <person name="de Groot N.N."/>
        </authorList>
    </citation>
    <scope>NUCLEOTIDE SEQUENCE [LARGE SCALE GENOMIC DNA]</scope>
    <source>
        <strain evidence="6 7">B7-7</strain>
    </source>
</reference>
<proteinExistence type="inferred from homology"/>
<dbReference type="EMBL" id="FOFO01000009">
    <property type="protein sequence ID" value="SEP89056.1"/>
    <property type="molecule type" value="Genomic_DNA"/>
</dbReference>
<dbReference type="InterPro" id="IPR027417">
    <property type="entry name" value="P-loop_NTPase"/>
</dbReference>
<evidence type="ECO:0000313" key="7">
    <source>
        <dbReference type="Proteomes" id="UP000199496"/>
    </source>
</evidence>
<dbReference type="InterPro" id="IPR003439">
    <property type="entry name" value="ABC_transporter-like_ATP-bd"/>
</dbReference>
<dbReference type="GO" id="GO:0016020">
    <property type="term" value="C:membrane"/>
    <property type="evidence" value="ECO:0007669"/>
    <property type="project" value="InterPro"/>
</dbReference>
<name>A0A1H9BJA2_9GAMM</name>
<dbReference type="GO" id="GO:0140359">
    <property type="term" value="F:ABC-type transporter activity"/>
    <property type="evidence" value="ECO:0007669"/>
    <property type="project" value="InterPro"/>
</dbReference>
<dbReference type="AlphaFoldDB" id="A0A1H9BJA2"/>
<evidence type="ECO:0000259" key="5">
    <source>
        <dbReference type="PROSITE" id="PS50893"/>
    </source>
</evidence>
<keyword evidence="7" id="KW-1185">Reference proteome</keyword>
<evidence type="ECO:0000256" key="2">
    <source>
        <dbReference type="ARBA" id="ARBA00022448"/>
    </source>
</evidence>
<dbReference type="InterPro" id="IPR015860">
    <property type="entry name" value="ABC_transpr_TagH-like"/>
</dbReference>
<keyword evidence="3" id="KW-0547">Nucleotide-binding</keyword>
<organism evidence="6 7">
    <name type="scientific">Ectothiorhodospira magna</name>
    <dbReference type="NCBI Taxonomy" id="867345"/>
    <lineage>
        <taxon>Bacteria</taxon>
        <taxon>Pseudomonadati</taxon>
        <taxon>Pseudomonadota</taxon>
        <taxon>Gammaproteobacteria</taxon>
        <taxon>Chromatiales</taxon>
        <taxon>Ectothiorhodospiraceae</taxon>
        <taxon>Ectothiorhodospira</taxon>
    </lineage>
</organism>
<dbReference type="PROSITE" id="PS50893">
    <property type="entry name" value="ABC_TRANSPORTER_2"/>
    <property type="match status" value="1"/>
</dbReference>
<dbReference type="Gene3D" id="3.40.50.300">
    <property type="entry name" value="P-loop containing nucleotide triphosphate hydrolases"/>
    <property type="match status" value="1"/>
</dbReference>
<dbReference type="GO" id="GO:0005524">
    <property type="term" value="F:ATP binding"/>
    <property type="evidence" value="ECO:0007669"/>
    <property type="project" value="UniProtKB-KW"/>
</dbReference>
<evidence type="ECO:0000256" key="3">
    <source>
        <dbReference type="ARBA" id="ARBA00022741"/>
    </source>
</evidence>
<dbReference type="SUPFAM" id="SSF52540">
    <property type="entry name" value="P-loop containing nucleoside triphosphate hydrolases"/>
    <property type="match status" value="1"/>
</dbReference>
<accession>A0A1H9BJA2</accession>
<sequence>MSCEIPSGTAHALTLRQVSKTYALYDRPLDRVLELLTRRPRHRAFTALHPLSLEIPQGMSLGIVGDNGAGKSTLMHLMAGSHQPTTGTLTRQGQVLGLLELGVGFHPEFTGRENIFFHGDMLGLPRAYVRDRYEDILAFAELGQFIDQPLRTYSTGMRVRLAFALVASLDPDILIVDEALSVGDMHFQKKCIDRMGAFRQAGKTIVLCSHSLYQVESFCDQVLWMREGRVEMFGPPAQVLPAYERYQLARSAPMPTGDVQAPPRHLARLVDFSLDSSTPLHIGDDLMASWRVEAVDPQVLHHYTLSLKLESGRGLHVAGSRLRGQPPRQGSGRESACFGNIPLASGFFTLHLRLWDDTGLVLLDERVIDGIEVRKTDDELGVLRLPFSSQWQPKDTSAP</sequence>
<dbReference type="InterPro" id="IPR050683">
    <property type="entry name" value="Bact_Polysacc_Export_ATP-bd"/>
</dbReference>
<comment type="similarity">
    <text evidence="1">Belongs to the ABC transporter superfamily.</text>
</comment>
<dbReference type="STRING" id="867345.SAMN05421693_10950"/>
<evidence type="ECO:0000256" key="4">
    <source>
        <dbReference type="ARBA" id="ARBA00022840"/>
    </source>
</evidence>
<dbReference type="PANTHER" id="PTHR46743:SF2">
    <property type="entry name" value="TEICHOIC ACIDS EXPORT ATP-BINDING PROTEIN TAGH"/>
    <property type="match status" value="1"/>
</dbReference>
<dbReference type="InterPro" id="IPR003593">
    <property type="entry name" value="AAA+_ATPase"/>
</dbReference>
<dbReference type="SMART" id="SM00382">
    <property type="entry name" value="AAA"/>
    <property type="match status" value="1"/>
</dbReference>
<evidence type="ECO:0000313" key="6">
    <source>
        <dbReference type="EMBL" id="SEP89056.1"/>
    </source>
</evidence>
<keyword evidence="4 6" id="KW-0067">ATP-binding</keyword>